<dbReference type="EMBL" id="SOMN01000010">
    <property type="protein sequence ID" value="TFE27275.1"/>
    <property type="molecule type" value="Genomic_DNA"/>
</dbReference>
<reference evidence="3 4" key="1">
    <citation type="submission" date="2019-03" db="EMBL/GenBank/DDBJ databases">
        <title>Cohnella endophytica sp. nov., a novel endophytic bacterium isolated from bark of Sonneratia apetala.</title>
        <authorList>
            <person name="Tuo L."/>
        </authorList>
    </citation>
    <scope>NUCLEOTIDE SEQUENCE [LARGE SCALE GENOMIC DNA]</scope>
    <source>
        <strain evidence="3 4">CCTCC AB 208254</strain>
    </source>
</reference>
<evidence type="ECO:0000313" key="4">
    <source>
        <dbReference type="Proteomes" id="UP000297900"/>
    </source>
</evidence>
<keyword evidence="3" id="KW-0808">Transferase</keyword>
<evidence type="ECO:0000259" key="1">
    <source>
        <dbReference type="Pfam" id="PF00534"/>
    </source>
</evidence>
<feature type="domain" description="Glycosyl transferase family 1" evidence="1">
    <location>
        <begin position="186"/>
        <end position="358"/>
    </location>
</feature>
<name>A0A4Y8M4M7_9BACL</name>
<feature type="domain" description="Glycosyltransferase subfamily 4-like N-terminal" evidence="2">
    <location>
        <begin position="31"/>
        <end position="131"/>
    </location>
</feature>
<evidence type="ECO:0000259" key="2">
    <source>
        <dbReference type="Pfam" id="PF13579"/>
    </source>
</evidence>
<evidence type="ECO:0000313" key="3">
    <source>
        <dbReference type="EMBL" id="TFE27275.1"/>
    </source>
</evidence>
<dbReference type="PANTHER" id="PTHR12526">
    <property type="entry name" value="GLYCOSYLTRANSFERASE"/>
    <property type="match status" value="1"/>
</dbReference>
<dbReference type="CDD" id="cd03801">
    <property type="entry name" value="GT4_PimA-like"/>
    <property type="match status" value="1"/>
</dbReference>
<accession>A0A4Y8M4M7</accession>
<dbReference type="RefSeq" id="WP_135152099.1">
    <property type="nucleotide sequence ID" value="NZ_SOMN01000010.1"/>
</dbReference>
<dbReference type="Pfam" id="PF00534">
    <property type="entry name" value="Glycos_transf_1"/>
    <property type="match status" value="1"/>
</dbReference>
<organism evidence="3 4">
    <name type="scientific">Cohnella luojiensis</name>
    <dbReference type="NCBI Taxonomy" id="652876"/>
    <lineage>
        <taxon>Bacteria</taxon>
        <taxon>Bacillati</taxon>
        <taxon>Bacillota</taxon>
        <taxon>Bacilli</taxon>
        <taxon>Bacillales</taxon>
        <taxon>Paenibacillaceae</taxon>
        <taxon>Cohnella</taxon>
    </lineage>
</organism>
<gene>
    <name evidence="3" type="ORF">E2980_10285</name>
</gene>
<dbReference type="AlphaFoldDB" id="A0A4Y8M4M7"/>
<dbReference type="Gene3D" id="3.40.50.2000">
    <property type="entry name" value="Glycogen Phosphorylase B"/>
    <property type="match status" value="2"/>
</dbReference>
<comment type="caution">
    <text evidence="3">The sequence shown here is derived from an EMBL/GenBank/DDBJ whole genome shotgun (WGS) entry which is preliminary data.</text>
</comment>
<keyword evidence="4" id="KW-1185">Reference proteome</keyword>
<dbReference type="InterPro" id="IPR001296">
    <property type="entry name" value="Glyco_trans_1"/>
</dbReference>
<dbReference type="OrthoDB" id="9814612at2"/>
<proteinExistence type="predicted"/>
<dbReference type="InterPro" id="IPR028098">
    <property type="entry name" value="Glyco_trans_4-like_N"/>
</dbReference>
<dbReference type="SUPFAM" id="SSF53756">
    <property type="entry name" value="UDP-Glycosyltransferase/glycogen phosphorylase"/>
    <property type="match status" value="1"/>
</dbReference>
<sequence>MKVAYYNHTSVVSGAEISLLLTVKNMTMVEPVIFSPEGELTDRAREAGLQVVPIKGYRARLSKNPLRLLVDMIGMLGEGLRLARLIRIHSVDLIHANSMRAGIMAALFGWLHRRPMIWHVRDNLPKGLIGNGIDRLARLTAQGIIGISCSVLLGFDRTKWKDRMHLVHNGLEIREFSEQEKGRWKAEIRKELKLPMQSKVILIIGQIAPWKRQEDAIRATQRLLDDGHDIYLCVVGEPKFGQACNEYWHSLHELTTQLGVENRVRFTGFRKDVMEICCAADLLFLCSDNEPFGRVIIEAMSQSLPVVATNAGGVPEIIDHELSGLLYEVGDLEGMLDCADSVLKNDQWRQRMGGNAAERVKDFFSIQNTVYKVESIYKSIMDKPVQELKFSKGKEIS</sequence>
<dbReference type="Pfam" id="PF13579">
    <property type="entry name" value="Glyco_trans_4_4"/>
    <property type="match status" value="1"/>
</dbReference>
<dbReference type="Proteomes" id="UP000297900">
    <property type="component" value="Unassembled WGS sequence"/>
</dbReference>
<protein>
    <submittedName>
        <fullName evidence="3">Glycosyltransferase family 1 protein</fullName>
    </submittedName>
</protein>
<dbReference type="GO" id="GO:0016757">
    <property type="term" value="F:glycosyltransferase activity"/>
    <property type="evidence" value="ECO:0007669"/>
    <property type="project" value="InterPro"/>
</dbReference>